<name>A0A7H4N8V7_9ENTR</name>
<organism evidence="2 3">
    <name type="scientific">Klebsiella michiganensis</name>
    <dbReference type="NCBI Taxonomy" id="1134687"/>
    <lineage>
        <taxon>Bacteria</taxon>
        <taxon>Pseudomonadati</taxon>
        <taxon>Pseudomonadota</taxon>
        <taxon>Gammaproteobacteria</taxon>
        <taxon>Enterobacterales</taxon>
        <taxon>Enterobacteriaceae</taxon>
        <taxon>Klebsiella/Raoultella group</taxon>
        <taxon>Klebsiella</taxon>
    </lineage>
</organism>
<sequence length="82" mass="9825">MYQTAGSIKTLLDKVKNHDYILPAIQREFVWRPDQICQLFDSLLQGYPFGTFLFWKIKNENLSQYQFFDFMCNLPSKRSHTL</sequence>
<dbReference type="PANTHER" id="PTHR37292">
    <property type="entry name" value="VNG6097C"/>
    <property type="match status" value="1"/>
</dbReference>
<dbReference type="InterPro" id="IPR004919">
    <property type="entry name" value="GmrSD_N"/>
</dbReference>
<dbReference type="PANTHER" id="PTHR37292:SF2">
    <property type="entry name" value="DUF262 DOMAIN-CONTAINING PROTEIN"/>
    <property type="match status" value="1"/>
</dbReference>
<proteinExistence type="predicted"/>
<dbReference type="Pfam" id="PF03235">
    <property type="entry name" value="GmrSD_N"/>
    <property type="match status" value="1"/>
</dbReference>
<evidence type="ECO:0000313" key="3">
    <source>
        <dbReference type="Proteomes" id="UP000254863"/>
    </source>
</evidence>
<accession>A0A7H4N8V7</accession>
<reference evidence="2 3" key="1">
    <citation type="submission" date="2018-06" db="EMBL/GenBank/DDBJ databases">
        <authorList>
            <consortium name="Pathogen Informatics"/>
            <person name="Doyle S."/>
        </authorList>
    </citation>
    <scope>NUCLEOTIDE SEQUENCE [LARGE SCALE GENOMIC DNA]</scope>
    <source>
        <strain evidence="2 3">NCTC11685</strain>
    </source>
</reference>
<protein>
    <submittedName>
        <fullName evidence="2">Uncharacterized conserved protein</fullName>
    </submittedName>
</protein>
<dbReference type="AlphaFoldDB" id="A0A7H4N8V7"/>
<comment type="caution">
    <text evidence="2">The sequence shown here is derived from an EMBL/GenBank/DDBJ whole genome shotgun (WGS) entry which is preliminary data.</text>
</comment>
<gene>
    <name evidence="2" type="ORF">NCTC11685_03518</name>
</gene>
<evidence type="ECO:0000313" key="2">
    <source>
        <dbReference type="EMBL" id="STV83527.1"/>
    </source>
</evidence>
<dbReference type="Proteomes" id="UP000254863">
    <property type="component" value="Unassembled WGS sequence"/>
</dbReference>
<evidence type="ECO:0000259" key="1">
    <source>
        <dbReference type="Pfam" id="PF03235"/>
    </source>
</evidence>
<dbReference type="EMBL" id="UGMS01000001">
    <property type="protein sequence ID" value="STV83527.1"/>
    <property type="molecule type" value="Genomic_DNA"/>
</dbReference>
<feature type="domain" description="GmrSD restriction endonucleases N-terminal" evidence="1">
    <location>
        <begin position="8"/>
        <end position="65"/>
    </location>
</feature>